<dbReference type="Pfam" id="PF04760">
    <property type="entry name" value="IF2_N"/>
    <property type="match status" value="1"/>
</dbReference>
<keyword evidence="4" id="KW-1185">Reference proteome</keyword>
<name>A0A6N4V0A4_9MYCO</name>
<feature type="region of interest" description="Disordered" evidence="1">
    <location>
        <begin position="270"/>
        <end position="304"/>
    </location>
</feature>
<dbReference type="AlphaFoldDB" id="A0A6N4V0A4"/>
<sequence length="437" mass="47355">MAGKARVHELAKQLGVTSKEVLARLNEEGERVKSASSTVEAPVARRLREAYGVPHPAPRAAGAKDQRRAASTIPTPLDVAGRKVQRPRIESAASAQPKIAGDKRQSSRLTSADALDIYRSYRLAAASENPSQAADDLLREYEARYRISRSALRQLVASDKLRRLAAGEAGGAAATDAAERALRGAEPVVAAEARLPKPQPTVAAEHSSGNAGVKSRPAPIRPQDALDIARRYLLAETSENPSKAIEELLGEWKAKYGLSEARLRRIVARHKGRLPAQRNRDDAKSSAQNKAKLEGTQGVGGVGATRSSLNCEAAAINRPRDRVPGLPRLAVTIDLEAVADIVAGKSERRADREAFLTCLQQFAPSGSNEYTYLTWRYAAIRPTHSDPRLTTAHQDLIALAVVIDQERQLWCATTARFSRNQILRNTDWRESSAGSSA</sequence>
<dbReference type="EMBL" id="AP022566">
    <property type="protein sequence ID" value="BBX30716.1"/>
    <property type="molecule type" value="Genomic_DNA"/>
</dbReference>
<accession>A0A6N4V0A4</accession>
<dbReference type="Gene3D" id="1.10.10.2480">
    <property type="match status" value="1"/>
</dbReference>
<evidence type="ECO:0000256" key="1">
    <source>
        <dbReference type="SAM" id="MobiDB-lite"/>
    </source>
</evidence>
<dbReference type="Proteomes" id="UP000466906">
    <property type="component" value="Plasmid pJCM12272"/>
</dbReference>
<gene>
    <name evidence="3" type="ORF">MALV_58410</name>
</gene>
<protein>
    <recommendedName>
        <fullName evidence="2">Translation initiation factor IF-2 N-terminal domain-containing protein</fullName>
    </recommendedName>
</protein>
<feature type="region of interest" description="Disordered" evidence="1">
    <location>
        <begin position="191"/>
        <end position="219"/>
    </location>
</feature>
<dbReference type="InterPro" id="IPR006847">
    <property type="entry name" value="IF2_N"/>
</dbReference>
<feature type="domain" description="Translation initiation factor IF-2 N-terminal" evidence="2">
    <location>
        <begin position="4"/>
        <end position="53"/>
    </location>
</feature>
<evidence type="ECO:0000313" key="4">
    <source>
        <dbReference type="Proteomes" id="UP000466906"/>
    </source>
</evidence>
<evidence type="ECO:0000313" key="3">
    <source>
        <dbReference type="EMBL" id="BBX30716.1"/>
    </source>
</evidence>
<dbReference type="KEGG" id="malv:MALV_58410"/>
<evidence type="ECO:0000259" key="2">
    <source>
        <dbReference type="Pfam" id="PF04760"/>
    </source>
</evidence>
<organism evidence="3 4">
    <name type="scientific">Mycolicibacterium alvei</name>
    <dbReference type="NCBI Taxonomy" id="67081"/>
    <lineage>
        <taxon>Bacteria</taxon>
        <taxon>Bacillati</taxon>
        <taxon>Actinomycetota</taxon>
        <taxon>Actinomycetes</taxon>
        <taxon>Mycobacteriales</taxon>
        <taxon>Mycobacteriaceae</taxon>
        <taxon>Mycolicibacterium</taxon>
    </lineage>
</organism>
<keyword evidence="3" id="KW-0614">Plasmid</keyword>
<proteinExistence type="predicted"/>
<feature type="region of interest" description="Disordered" evidence="1">
    <location>
        <begin position="80"/>
        <end position="107"/>
    </location>
</feature>
<geneLocation type="plasmid" evidence="3 4">
    <name>pJCM12272</name>
</geneLocation>
<reference evidence="3 4" key="1">
    <citation type="journal article" date="2019" name="Emerg. Microbes Infect.">
        <title>Comprehensive subspecies identification of 175 nontuberculous mycobacteria species based on 7547 genomic profiles.</title>
        <authorList>
            <person name="Matsumoto Y."/>
            <person name="Kinjo T."/>
            <person name="Motooka D."/>
            <person name="Nabeya D."/>
            <person name="Jung N."/>
            <person name="Uechi K."/>
            <person name="Horii T."/>
            <person name="Iida T."/>
            <person name="Fujita J."/>
            <person name="Nakamura S."/>
        </authorList>
    </citation>
    <scope>NUCLEOTIDE SEQUENCE [LARGE SCALE GENOMIC DNA]</scope>
    <source>
        <strain evidence="3 4">JCM 12272</strain>
        <plasmid evidence="3">pJCM12272</plasmid>
    </source>
</reference>